<comment type="caution">
    <text evidence="3">The sequence shown here is derived from an EMBL/GenBank/DDBJ whole genome shotgun (WGS) entry which is preliminary data.</text>
</comment>
<gene>
    <name evidence="3" type="ORF">BASA50_003102</name>
</gene>
<feature type="chain" id="PRO_5045364645" evidence="2">
    <location>
        <begin position="19"/>
        <end position="192"/>
    </location>
</feature>
<name>A0ABQ8FKQ4_9FUNG</name>
<evidence type="ECO:0000256" key="1">
    <source>
        <dbReference type="SAM" id="MobiDB-lite"/>
    </source>
</evidence>
<evidence type="ECO:0000313" key="4">
    <source>
        <dbReference type="Proteomes" id="UP001648503"/>
    </source>
</evidence>
<keyword evidence="4" id="KW-1185">Reference proteome</keyword>
<protein>
    <submittedName>
        <fullName evidence="3">Uncharacterized protein</fullName>
    </submittedName>
</protein>
<sequence>MKLISFAAISLLAITVSAYPGLGTPPQGAEQSQSTDTQGLEEPQSTTTQILPEDPRQSLQNELDELDKEYKVKQDEADKLQSDINDLKEEKSSIKSRIVELDRLDESDEPDESDEFNKANLLQHLSNLQISLDKVKESRRILKIEMKATMEYYSGMVRAITALDETPEWLIDYNVEIDEVYPLDDSLYLNET</sequence>
<feature type="signal peptide" evidence="2">
    <location>
        <begin position="1"/>
        <end position="18"/>
    </location>
</feature>
<keyword evidence="2" id="KW-0732">Signal</keyword>
<feature type="region of interest" description="Disordered" evidence="1">
    <location>
        <begin position="24"/>
        <end position="57"/>
    </location>
</feature>
<reference evidence="3 4" key="1">
    <citation type="submission" date="2021-02" db="EMBL/GenBank/DDBJ databases">
        <title>Variation within the Batrachochytrium salamandrivorans European outbreak.</title>
        <authorList>
            <person name="Kelly M."/>
            <person name="Pasmans F."/>
            <person name="Shea T.P."/>
            <person name="Munoz J.F."/>
            <person name="Carranza S."/>
            <person name="Cuomo C.A."/>
            <person name="Martel A."/>
        </authorList>
    </citation>
    <scope>NUCLEOTIDE SEQUENCE [LARGE SCALE GENOMIC DNA]</scope>
    <source>
        <strain evidence="3 4">AMFP18/2</strain>
    </source>
</reference>
<evidence type="ECO:0000313" key="3">
    <source>
        <dbReference type="EMBL" id="KAH6599332.1"/>
    </source>
</evidence>
<feature type="compositionally biased region" description="Polar residues" evidence="1">
    <location>
        <begin position="29"/>
        <end position="50"/>
    </location>
</feature>
<proteinExistence type="predicted"/>
<organism evidence="3 4">
    <name type="scientific">Batrachochytrium salamandrivorans</name>
    <dbReference type="NCBI Taxonomy" id="1357716"/>
    <lineage>
        <taxon>Eukaryota</taxon>
        <taxon>Fungi</taxon>
        <taxon>Fungi incertae sedis</taxon>
        <taxon>Chytridiomycota</taxon>
        <taxon>Chytridiomycota incertae sedis</taxon>
        <taxon>Chytridiomycetes</taxon>
        <taxon>Rhizophydiales</taxon>
        <taxon>Rhizophydiales incertae sedis</taxon>
        <taxon>Batrachochytrium</taxon>
    </lineage>
</organism>
<evidence type="ECO:0000256" key="2">
    <source>
        <dbReference type="SAM" id="SignalP"/>
    </source>
</evidence>
<accession>A0ABQ8FKQ4</accession>
<dbReference type="EMBL" id="JAFCIX010000068">
    <property type="protein sequence ID" value="KAH6599332.1"/>
    <property type="molecule type" value="Genomic_DNA"/>
</dbReference>
<dbReference type="Proteomes" id="UP001648503">
    <property type="component" value="Unassembled WGS sequence"/>
</dbReference>